<dbReference type="Proteomes" id="UP001151287">
    <property type="component" value="Unassembled WGS sequence"/>
</dbReference>
<proteinExistence type="predicted"/>
<feature type="region of interest" description="Disordered" evidence="1">
    <location>
        <begin position="330"/>
        <end position="369"/>
    </location>
</feature>
<sequence>MVAMEVPLVIPPSPSIAIGRVKMSDLIPSEGLPCNSYKVSVSMLTQSLSQNSAVILQLSPHDAALLQACLHSARLYFNHNCHNHKHNSDPTESEWCRTSGYYADPQLSQETYDYRPGLTLLDSTDLSPSALPHVFSILAKAARCVLDAVTYSLNLRSCSFNQILDNLPLRNHEVSSSVLSVCCHSRPSFVPDPHDAQTQLCPLHYEHQLDKTLLTLIKPDNPGLHIKDLNGHWVLADTNLGPHDVLVYPGLSLYQETAGYVVPALHRTDVAFDNNLYGRCSVAFKLMPKSMASLSCTEMQAAGYGVEAQFQNAIPVSDFMQRSHPVDQLFSRNGPQLMLPDGQDASLKGSLKKKRETSSSQKSLPPSKRLRLEAQRVLKEKVMEIAEKKGLKMKFCRLGPCEDHIRTSDGPCNNIRTALGWPPNVPFVHPHDLPNKAKIAFLEAYEPGWSESRQDVD</sequence>
<name>A0A9Q0I1G2_9POAL</name>
<protein>
    <submittedName>
        <fullName evidence="2">Uncharacterized protein</fullName>
    </submittedName>
</protein>
<gene>
    <name evidence="2" type="ORF">LUZ63_004297</name>
</gene>
<organism evidence="2 3">
    <name type="scientific">Rhynchospora breviuscula</name>
    <dbReference type="NCBI Taxonomy" id="2022672"/>
    <lineage>
        <taxon>Eukaryota</taxon>
        <taxon>Viridiplantae</taxon>
        <taxon>Streptophyta</taxon>
        <taxon>Embryophyta</taxon>
        <taxon>Tracheophyta</taxon>
        <taxon>Spermatophyta</taxon>
        <taxon>Magnoliopsida</taxon>
        <taxon>Liliopsida</taxon>
        <taxon>Poales</taxon>
        <taxon>Cyperaceae</taxon>
        <taxon>Cyperoideae</taxon>
        <taxon>Rhynchosporeae</taxon>
        <taxon>Rhynchospora</taxon>
    </lineage>
</organism>
<evidence type="ECO:0000313" key="2">
    <source>
        <dbReference type="EMBL" id="KAJ1704518.1"/>
    </source>
</evidence>
<evidence type="ECO:0000256" key="1">
    <source>
        <dbReference type="SAM" id="MobiDB-lite"/>
    </source>
</evidence>
<dbReference type="EMBL" id="JAMQYH010000001">
    <property type="protein sequence ID" value="KAJ1704518.1"/>
    <property type="molecule type" value="Genomic_DNA"/>
</dbReference>
<dbReference type="Gene3D" id="2.60.120.330">
    <property type="entry name" value="B-lactam Antibiotic, Isopenicillin N Synthase, Chain"/>
    <property type="match status" value="1"/>
</dbReference>
<dbReference type="AlphaFoldDB" id="A0A9Q0I1G2"/>
<dbReference type="SUPFAM" id="SSF51197">
    <property type="entry name" value="Clavaminate synthase-like"/>
    <property type="match status" value="1"/>
</dbReference>
<dbReference type="PANTHER" id="PTHR33644:SF2">
    <property type="entry name" value="2-OXOGLUTARATE (2OG) AND FE(II)-DEPENDENT OXYGENASE SUPERFAMILY PROTEIN"/>
    <property type="match status" value="1"/>
</dbReference>
<dbReference type="OrthoDB" id="2012870at2759"/>
<keyword evidence="3" id="KW-1185">Reference proteome</keyword>
<accession>A0A9Q0I1G2</accession>
<comment type="caution">
    <text evidence="2">The sequence shown here is derived from an EMBL/GenBank/DDBJ whole genome shotgun (WGS) entry which is preliminary data.</text>
</comment>
<reference evidence="2" key="1">
    <citation type="journal article" date="2022" name="Cell">
        <title>Repeat-based holocentromeres influence genome architecture and karyotype evolution.</title>
        <authorList>
            <person name="Hofstatter P.G."/>
            <person name="Thangavel G."/>
            <person name="Lux T."/>
            <person name="Neumann P."/>
            <person name="Vondrak T."/>
            <person name="Novak P."/>
            <person name="Zhang M."/>
            <person name="Costa L."/>
            <person name="Castellani M."/>
            <person name="Scott A."/>
            <person name="Toegelov H."/>
            <person name="Fuchs J."/>
            <person name="Mata-Sucre Y."/>
            <person name="Dias Y."/>
            <person name="Vanzela A.L.L."/>
            <person name="Huettel B."/>
            <person name="Almeida C.C.S."/>
            <person name="Simkova H."/>
            <person name="Souza G."/>
            <person name="Pedrosa-Harand A."/>
            <person name="Macas J."/>
            <person name="Mayer K.F.X."/>
            <person name="Houben A."/>
            <person name="Marques A."/>
        </authorList>
    </citation>
    <scope>NUCLEOTIDE SEQUENCE</scope>
    <source>
        <strain evidence="2">RhyBre1mFocal</strain>
    </source>
</reference>
<dbReference type="PANTHER" id="PTHR33644">
    <property type="entry name" value="U-BOX DOMAIN-CONTAINING PROTEIN 62-RELATED"/>
    <property type="match status" value="1"/>
</dbReference>
<evidence type="ECO:0000313" key="3">
    <source>
        <dbReference type="Proteomes" id="UP001151287"/>
    </source>
</evidence>
<dbReference type="InterPro" id="IPR027443">
    <property type="entry name" value="IPNS-like_sf"/>
</dbReference>